<evidence type="ECO:0000256" key="3">
    <source>
        <dbReference type="ARBA" id="ARBA00022448"/>
    </source>
</evidence>
<feature type="transmembrane region" description="Helical" evidence="13">
    <location>
        <begin position="49"/>
        <end position="66"/>
    </location>
</feature>
<evidence type="ECO:0000256" key="2">
    <source>
        <dbReference type="ARBA" id="ARBA00004651"/>
    </source>
</evidence>
<evidence type="ECO:0000313" key="16">
    <source>
        <dbReference type="Proteomes" id="UP000620262"/>
    </source>
</evidence>
<evidence type="ECO:0000256" key="10">
    <source>
        <dbReference type="ARBA" id="ARBA00023004"/>
    </source>
</evidence>
<keyword evidence="11 13" id="KW-0472">Membrane</keyword>
<comment type="caution">
    <text evidence="15">The sequence shown here is derived from an EMBL/GenBank/DDBJ whole genome shotgun (WGS) entry which is preliminary data.</text>
</comment>
<dbReference type="EMBL" id="JADBEC010000002">
    <property type="protein sequence ID" value="MBE1507650.1"/>
    <property type="molecule type" value="Genomic_DNA"/>
</dbReference>
<accession>A0ABR9IWS5</accession>
<evidence type="ECO:0000256" key="8">
    <source>
        <dbReference type="ARBA" id="ARBA00022982"/>
    </source>
</evidence>
<keyword evidence="8" id="KW-0249">Electron transport</keyword>
<comment type="similarity">
    <text evidence="12">Belongs to the cytochrome b561 family.</text>
</comment>
<sequence>MSRARYPLAIRVLHWIMAAIVLAMIALGWAMTSAGESGPEALYPLHKSFGLLILILVSLRLVFRIWARVPALPTGLRKWEVAAAKAAHITLYVLMIVVPLMGYAMSSSFTQSDGVVFFGITVPELLPKDDTQFRLFQLLHRLLAYTLLFVVALHVLAVLKHRFFDRNKENDVLSRML</sequence>
<evidence type="ECO:0000256" key="13">
    <source>
        <dbReference type="SAM" id="Phobius"/>
    </source>
</evidence>
<keyword evidence="3" id="KW-0813">Transport</keyword>
<comment type="subcellular location">
    <subcellularLocation>
        <location evidence="2">Cell membrane</location>
        <topology evidence="2">Multi-pass membrane protein</topology>
    </subcellularLocation>
</comment>
<evidence type="ECO:0000256" key="7">
    <source>
        <dbReference type="ARBA" id="ARBA00022723"/>
    </source>
</evidence>
<evidence type="ECO:0000256" key="12">
    <source>
        <dbReference type="ARBA" id="ARBA00037975"/>
    </source>
</evidence>
<feature type="transmembrane region" description="Helical" evidence="13">
    <location>
        <begin position="12"/>
        <end position="29"/>
    </location>
</feature>
<evidence type="ECO:0000256" key="11">
    <source>
        <dbReference type="ARBA" id="ARBA00023136"/>
    </source>
</evidence>
<dbReference type="Pfam" id="PF01292">
    <property type="entry name" value="Ni_hydr_CYTB"/>
    <property type="match status" value="1"/>
</dbReference>
<protein>
    <submittedName>
        <fullName evidence="15">Cytochrome b561</fullName>
    </submittedName>
</protein>
<dbReference type="InterPro" id="IPR016174">
    <property type="entry name" value="Di-haem_cyt_TM"/>
</dbReference>
<keyword evidence="16" id="KW-1185">Reference proteome</keyword>
<keyword evidence="5" id="KW-0349">Heme</keyword>
<dbReference type="SUPFAM" id="SSF81342">
    <property type="entry name" value="Transmembrane di-heme cytochromes"/>
    <property type="match status" value="1"/>
</dbReference>
<dbReference type="InterPro" id="IPR011577">
    <property type="entry name" value="Cyt_b561_bac/Ni-Hgenase"/>
</dbReference>
<evidence type="ECO:0000256" key="6">
    <source>
        <dbReference type="ARBA" id="ARBA00022692"/>
    </source>
</evidence>
<reference evidence="15 16" key="1">
    <citation type="submission" date="2020-10" db="EMBL/GenBank/DDBJ databases">
        <title>Sequencing the genomes of 1000 actinobacteria strains.</title>
        <authorList>
            <person name="Klenk H.-P."/>
        </authorList>
    </citation>
    <scope>NUCLEOTIDE SEQUENCE [LARGE SCALE GENOMIC DNA]</scope>
    <source>
        <strain evidence="15 16">DSM 7307</strain>
    </source>
</reference>
<feature type="transmembrane region" description="Helical" evidence="13">
    <location>
        <begin position="86"/>
        <end position="105"/>
    </location>
</feature>
<gene>
    <name evidence="15" type="ORF">H4W29_004895</name>
</gene>
<keyword evidence="9 13" id="KW-1133">Transmembrane helix</keyword>
<dbReference type="Gene3D" id="1.20.120.1770">
    <property type="match status" value="1"/>
</dbReference>
<evidence type="ECO:0000256" key="9">
    <source>
        <dbReference type="ARBA" id="ARBA00022989"/>
    </source>
</evidence>
<dbReference type="InterPro" id="IPR052168">
    <property type="entry name" value="Cytochrome_b561_oxidase"/>
</dbReference>
<comment type="cofactor">
    <cofactor evidence="1">
        <name>heme b</name>
        <dbReference type="ChEBI" id="CHEBI:60344"/>
    </cofactor>
</comment>
<keyword evidence="6 13" id="KW-0812">Transmembrane</keyword>
<evidence type="ECO:0000256" key="5">
    <source>
        <dbReference type="ARBA" id="ARBA00022617"/>
    </source>
</evidence>
<evidence type="ECO:0000256" key="4">
    <source>
        <dbReference type="ARBA" id="ARBA00022475"/>
    </source>
</evidence>
<keyword evidence="7" id="KW-0479">Metal-binding</keyword>
<evidence type="ECO:0000259" key="14">
    <source>
        <dbReference type="Pfam" id="PF01292"/>
    </source>
</evidence>
<dbReference type="PANTHER" id="PTHR30529">
    <property type="entry name" value="CYTOCHROME B561"/>
    <property type="match status" value="1"/>
</dbReference>
<proteinExistence type="inferred from homology"/>
<evidence type="ECO:0000313" key="15">
    <source>
        <dbReference type="EMBL" id="MBE1507650.1"/>
    </source>
</evidence>
<keyword evidence="10" id="KW-0408">Iron</keyword>
<dbReference type="RefSeq" id="WP_246517433.1">
    <property type="nucleotide sequence ID" value="NZ_BAAAVL010000002.1"/>
</dbReference>
<feature type="domain" description="Cytochrome b561 bacterial/Ni-hydrogenase" evidence="14">
    <location>
        <begin position="5"/>
        <end position="167"/>
    </location>
</feature>
<dbReference type="PANTHER" id="PTHR30529:SF1">
    <property type="entry name" value="CYTOCHROME B561 HOMOLOG 2"/>
    <property type="match status" value="1"/>
</dbReference>
<organism evidence="15 16">
    <name type="scientific">Rhizobium viscosum</name>
    <name type="common">Arthrobacter viscosus</name>
    <dbReference type="NCBI Taxonomy" id="1673"/>
    <lineage>
        <taxon>Bacteria</taxon>
        <taxon>Pseudomonadati</taxon>
        <taxon>Pseudomonadota</taxon>
        <taxon>Alphaproteobacteria</taxon>
        <taxon>Hyphomicrobiales</taxon>
        <taxon>Rhizobiaceae</taxon>
        <taxon>Rhizobium/Agrobacterium group</taxon>
        <taxon>Rhizobium</taxon>
    </lineage>
</organism>
<keyword evidence="4" id="KW-1003">Cell membrane</keyword>
<name>A0ABR9IWS5_RHIVS</name>
<evidence type="ECO:0000256" key="1">
    <source>
        <dbReference type="ARBA" id="ARBA00001970"/>
    </source>
</evidence>
<dbReference type="Proteomes" id="UP000620262">
    <property type="component" value="Unassembled WGS sequence"/>
</dbReference>
<feature type="transmembrane region" description="Helical" evidence="13">
    <location>
        <begin position="142"/>
        <end position="159"/>
    </location>
</feature>